<name>I3S792_LOTJA</name>
<dbReference type="AlphaFoldDB" id="I3S792"/>
<accession>I3S792</accession>
<sequence length="85" mass="9498">MCLVSVSIIYTNPLVCVPKKKSLDFSCKYISAQKTGTNPIAECKDTHESHIKLLKFQNHCSEFYDLESSDLEAAVGKHAYLAVVF</sequence>
<reference evidence="1" key="1">
    <citation type="submission" date="2012-05" db="EMBL/GenBank/DDBJ databases">
        <authorList>
            <person name="Krishnakumar V."/>
            <person name="Cheung F."/>
            <person name="Xiao Y."/>
            <person name="Chan A."/>
            <person name="Moskal W.A."/>
            <person name="Town C.D."/>
        </authorList>
    </citation>
    <scope>NUCLEOTIDE SEQUENCE</scope>
</reference>
<protein>
    <submittedName>
        <fullName evidence="1">Uncharacterized protein</fullName>
    </submittedName>
</protein>
<proteinExistence type="evidence at transcript level"/>
<dbReference type="EMBL" id="BT136339">
    <property type="protein sequence ID" value="AFK36134.1"/>
    <property type="molecule type" value="mRNA"/>
</dbReference>
<evidence type="ECO:0000313" key="1">
    <source>
        <dbReference type="EMBL" id="AFK36134.1"/>
    </source>
</evidence>
<organism evidence="1">
    <name type="scientific">Lotus japonicus</name>
    <name type="common">Lotus corniculatus var. japonicus</name>
    <dbReference type="NCBI Taxonomy" id="34305"/>
    <lineage>
        <taxon>Eukaryota</taxon>
        <taxon>Viridiplantae</taxon>
        <taxon>Streptophyta</taxon>
        <taxon>Embryophyta</taxon>
        <taxon>Tracheophyta</taxon>
        <taxon>Spermatophyta</taxon>
        <taxon>Magnoliopsida</taxon>
        <taxon>eudicotyledons</taxon>
        <taxon>Gunneridae</taxon>
        <taxon>Pentapetalae</taxon>
        <taxon>rosids</taxon>
        <taxon>fabids</taxon>
        <taxon>Fabales</taxon>
        <taxon>Fabaceae</taxon>
        <taxon>Papilionoideae</taxon>
        <taxon>50 kb inversion clade</taxon>
        <taxon>NPAAA clade</taxon>
        <taxon>Hologalegina</taxon>
        <taxon>robinioid clade</taxon>
        <taxon>Loteae</taxon>
        <taxon>Lotus</taxon>
    </lineage>
</organism>